<evidence type="ECO:0000313" key="2">
    <source>
        <dbReference type="EMBL" id="GGJ45154.1"/>
    </source>
</evidence>
<dbReference type="AlphaFoldDB" id="A0A917NZY2"/>
<feature type="chain" id="PRO_5039182156" evidence="1">
    <location>
        <begin position="20"/>
        <end position="254"/>
    </location>
</feature>
<protein>
    <submittedName>
        <fullName evidence="2">Uncharacterized protein</fullName>
    </submittedName>
</protein>
<dbReference type="RefSeq" id="WP_189314898.1">
    <property type="nucleotide sequence ID" value="NZ_BMQA01000030.1"/>
</dbReference>
<evidence type="ECO:0000256" key="1">
    <source>
        <dbReference type="SAM" id="SignalP"/>
    </source>
</evidence>
<name>A0A917NZY2_9ACTN</name>
<keyword evidence="3" id="KW-1185">Reference proteome</keyword>
<sequence length="254" mass="27532">MRFRIGAAVIAATMFPLFAAPAADAATAPKITWGFGKGAKVDAKSKVTINYSLAGLPKNSHVELRREMGTARVFKKVVSLKAVNGKGSVTTTAPAQGRWSYRIYVLDSKNKSLGFTGHYLYAYSNISIRKFFPYNWSGGSVTVGGRLLQYEVGADYKAWDVFATTKRVTCRSVSLKFGRLKDYGSMDSSKRKVMVVQADADPVSTTVPYDAYVTLNAKLTGAAFGLHLNQDPQNTYSSVTYVGGTANCYTASGF</sequence>
<reference evidence="2" key="1">
    <citation type="journal article" date="2014" name="Int. J. Syst. Evol. Microbiol.">
        <title>Complete genome sequence of Corynebacterium casei LMG S-19264T (=DSM 44701T), isolated from a smear-ripened cheese.</title>
        <authorList>
            <consortium name="US DOE Joint Genome Institute (JGI-PGF)"/>
            <person name="Walter F."/>
            <person name="Albersmeier A."/>
            <person name="Kalinowski J."/>
            <person name="Ruckert C."/>
        </authorList>
    </citation>
    <scope>NUCLEOTIDE SEQUENCE</scope>
    <source>
        <strain evidence="2">JCM 3086</strain>
    </source>
</reference>
<reference evidence="2" key="2">
    <citation type="submission" date="2020-09" db="EMBL/GenBank/DDBJ databases">
        <authorList>
            <person name="Sun Q."/>
            <person name="Ohkuma M."/>
        </authorList>
    </citation>
    <scope>NUCLEOTIDE SEQUENCE</scope>
    <source>
        <strain evidence="2">JCM 3086</strain>
    </source>
</reference>
<comment type="caution">
    <text evidence="2">The sequence shown here is derived from an EMBL/GenBank/DDBJ whole genome shotgun (WGS) entry which is preliminary data.</text>
</comment>
<feature type="signal peptide" evidence="1">
    <location>
        <begin position="1"/>
        <end position="19"/>
    </location>
</feature>
<accession>A0A917NZY2</accession>
<dbReference type="EMBL" id="BMQA01000030">
    <property type="protein sequence ID" value="GGJ45154.1"/>
    <property type="molecule type" value="Genomic_DNA"/>
</dbReference>
<dbReference type="Proteomes" id="UP000657574">
    <property type="component" value="Unassembled WGS sequence"/>
</dbReference>
<keyword evidence="1" id="KW-0732">Signal</keyword>
<proteinExistence type="predicted"/>
<organism evidence="2 3">
    <name type="scientific">Streptomyces brasiliensis</name>
    <dbReference type="NCBI Taxonomy" id="1954"/>
    <lineage>
        <taxon>Bacteria</taxon>
        <taxon>Bacillati</taxon>
        <taxon>Actinomycetota</taxon>
        <taxon>Actinomycetes</taxon>
        <taxon>Kitasatosporales</taxon>
        <taxon>Streptomycetaceae</taxon>
        <taxon>Streptomyces</taxon>
    </lineage>
</organism>
<evidence type="ECO:0000313" key="3">
    <source>
        <dbReference type="Proteomes" id="UP000657574"/>
    </source>
</evidence>
<gene>
    <name evidence="2" type="ORF">GCM10010121_065500</name>
</gene>